<name>A0AA37K987_9BACT</name>
<gene>
    <name evidence="1" type="ORF">CE91St3_31690</name>
</gene>
<dbReference type="EMBL" id="BQNZ01000003">
    <property type="protein sequence ID" value="GKH73306.1"/>
    <property type="molecule type" value="Genomic_DNA"/>
</dbReference>
<accession>A0AA37K987</accession>
<dbReference type="AlphaFoldDB" id="A0AA37K987"/>
<reference evidence="1" key="1">
    <citation type="submission" date="2022-01" db="EMBL/GenBank/DDBJ databases">
        <title>Novel bile acid biosynthetic pathways are enriched in the microbiome of centenarians.</title>
        <authorList>
            <person name="Sato Y."/>
            <person name="Atarashi K."/>
            <person name="Plichta R.D."/>
            <person name="Arai Y."/>
            <person name="Sasajima S."/>
            <person name="Kearney M.S."/>
            <person name="Suda W."/>
            <person name="Takeshita K."/>
            <person name="Sasaki T."/>
            <person name="Okamoto S."/>
            <person name="Skelly N.A."/>
            <person name="Okamura Y."/>
            <person name="Vlamakis H."/>
            <person name="Li Y."/>
            <person name="Tanoue T."/>
            <person name="Takei H."/>
            <person name="Nittono H."/>
            <person name="Narushima S."/>
            <person name="Irie J."/>
            <person name="Itoh H."/>
            <person name="Moriya K."/>
            <person name="Sugiura Y."/>
            <person name="Suematsu M."/>
            <person name="Moritoki N."/>
            <person name="Shibata S."/>
            <person name="Littman R.D."/>
            <person name="Fischbach A.M."/>
            <person name="Uwamino Y."/>
            <person name="Inoue T."/>
            <person name="Honda A."/>
            <person name="Hattori M."/>
            <person name="Murai T."/>
            <person name="Xavier J.R."/>
            <person name="Hirose N."/>
            <person name="Honda K."/>
        </authorList>
    </citation>
    <scope>NUCLEOTIDE SEQUENCE</scope>
    <source>
        <strain evidence="1">CE91-St3</strain>
    </source>
</reference>
<sequence>MIKDLIKECVVNSQLGVSDLVEYCDVTKEDVQNILNDGDYSIDVADKIVCRLAMFSNKKDRLMEDPIPHIELENGMVLFRKDTEKQCRLLVVSPGINTIDKLTSNCYKISLK</sequence>
<dbReference type="RefSeq" id="WP_075965533.1">
    <property type="nucleotide sequence ID" value="NZ_BQNZ01000003.1"/>
</dbReference>
<protein>
    <submittedName>
        <fullName evidence="1">Uncharacterized protein</fullName>
    </submittedName>
</protein>
<evidence type="ECO:0000313" key="1">
    <source>
        <dbReference type="EMBL" id="GKH73306.1"/>
    </source>
</evidence>
<dbReference type="Proteomes" id="UP001055114">
    <property type="component" value="Unassembled WGS sequence"/>
</dbReference>
<organism evidence="1 2">
    <name type="scientific">Parabacteroides merdae</name>
    <dbReference type="NCBI Taxonomy" id="46503"/>
    <lineage>
        <taxon>Bacteria</taxon>
        <taxon>Pseudomonadati</taxon>
        <taxon>Bacteroidota</taxon>
        <taxon>Bacteroidia</taxon>
        <taxon>Bacteroidales</taxon>
        <taxon>Tannerellaceae</taxon>
        <taxon>Parabacteroides</taxon>
    </lineage>
</organism>
<evidence type="ECO:0000313" key="2">
    <source>
        <dbReference type="Proteomes" id="UP001055114"/>
    </source>
</evidence>
<comment type="caution">
    <text evidence="1">The sequence shown here is derived from an EMBL/GenBank/DDBJ whole genome shotgun (WGS) entry which is preliminary data.</text>
</comment>
<proteinExistence type="predicted"/>